<evidence type="ECO:0000256" key="7">
    <source>
        <dbReference type="ARBA" id="ARBA00022692"/>
    </source>
</evidence>
<dbReference type="InterPro" id="IPR045851">
    <property type="entry name" value="AMP-bd_C_sf"/>
</dbReference>
<evidence type="ECO:0000256" key="8">
    <source>
        <dbReference type="ARBA" id="ARBA00022989"/>
    </source>
</evidence>
<dbReference type="InterPro" id="IPR000067">
    <property type="entry name" value="FlgMring_FliF"/>
</dbReference>
<keyword evidence="17" id="KW-0282">Flagellum</keyword>
<dbReference type="PANTHER" id="PTHR30046:SF0">
    <property type="entry name" value="FLAGELLAR M-RING PROTEIN"/>
    <property type="match status" value="1"/>
</dbReference>
<dbReference type="Pfam" id="PF01514">
    <property type="entry name" value="YscJ_FliF"/>
    <property type="match status" value="1"/>
</dbReference>
<dbReference type="PIRSF" id="PIRSF004862">
    <property type="entry name" value="FliF"/>
    <property type="match status" value="1"/>
</dbReference>
<evidence type="ECO:0000259" key="15">
    <source>
        <dbReference type="Pfam" id="PF01514"/>
    </source>
</evidence>
<dbReference type="PANTHER" id="PTHR30046">
    <property type="entry name" value="FLAGELLAR M-RING PROTEIN"/>
    <property type="match status" value="1"/>
</dbReference>
<keyword evidence="17" id="KW-0966">Cell projection</keyword>
<reference evidence="17 18" key="1">
    <citation type="submission" date="2019-04" db="EMBL/GenBank/DDBJ databases">
        <title>Taxonomy of novel Haliea sp. from mangrove soil of West Coast of India.</title>
        <authorList>
            <person name="Verma A."/>
            <person name="Kumar P."/>
            <person name="Krishnamurthi S."/>
        </authorList>
    </citation>
    <scope>NUCLEOTIDE SEQUENCE [LARGE SCALE GENOMIC DNA]</scope>
    <source>
        <strain evidence="17 18">SAOS-164</strain>
    </source>
</reference>
<protein>
    <recommendedName>
        <fullName evidence="5 12">Flagellar M-ring protein</fullName>
    </recommendedName>
</protein>
<evidence type="ECO:0000256" key="14">
    <source>
        <dbReference type="SAM" id="Phobius"/>
    </source>
</evidence>
<evidence type="ECO:0000313" key="17">
    <source>
        <dbReference type="EMBL" id="TGD73187.1"/>
    </source>
</evidence>
<feature type="transmembrane region" description="Helical" evidence="14">
    <location>
        <begin position="39"/>
        <end position="60"/>
    </location>
</feature>
<keyword evidence="10 12" id="KW-0975">Bacterial flagellum</keyword>
<dbReference type="PRINTS" id="PR01009">
    <property type="entry name" value="FLGMRINGFLIF"/>
</dbReference>
<dbReference type="InterPro" id="IPR043427">
    <property type="entry name" value="YscJ/FliF"/>
</dbReference>
<evidence type="ECO:0000256" key="2">
    <source>
        <dbReference type="ARBA" id="ARBA00004117"/>
    </source>
</evidence>
<gene>
    <name evidence="17" type="primary">fliF</name>
    <name evidence="17" type="ORF">E4634_12820</name>
</gene>
<comment type="function">
    <text evidence="1 12">The M ring may be actively involved in energy transduction.</text>
</comment>
<comment type="subunit">
    <text evidence="11">The basal body constitutes a major portion of the flagellar organelle and consists of four rings (L,P,S, and M) mounted on a central rod. The M ring is integral to the inner membrane of the cell and may be connected to the flagellar rod via the S ring. The S (supramembrane ring) lies just distal to the M ring. The L and P rings lie in the outer membrane and the periplasmic space, respectively.</text>
</comment>
<evidence type="ECO:0000256" key="11">
    <source>
        <dbReference type="ARBA" id="ARBA00025936"/>
    </source>
</evidence>
<feature type="region of interest" description="Disordered" evidence="13">
    <location>
        <begin position="293"/>
        <end position="315"/>
    </location>
</feature>
<evidence type="ECO:0000256" key="4">
    <source>
        <dbReference type="ARBA" id="ARBA00007971"/>
    </source>
</evidence>
<dbReference type="InterPro" id="IPR006182">
    <property type="entry name" value="FliF_N_dom"/>
</dbReference>
<dbReference type="GO" id="GO:0005886">
    <property type="term" value="C:plasma membrane"/>
    <property type="evidence" value="ECO:0007669"/>
    <property type="project" value="UniProtKB-SubCell"/>
</dbReference>
<dbReference type="GO" id="GO:0071973">
    <property type="term" value="P:bacterial-type flagellum-dependent cell motility"/>
    <property type="evidence" value="ECO:0007669"/>
    <property type="project" value="InterPro"/>
</dbReference>
<dbReference type="Gene3D" id="3.30.300.30">
    <property type="match status" value="1"/>
</dbReference>
<feature type="domain" description="Flagellar M-ring C-terminal" evidence="16">
    <location>
        <begin position="267"/>
        <end position="447"/>
    </location>
</feature>
<evidence type="ECO:0000256" key="9">
    <source>
        <dbReference type="ARBA" id="ARBA00023136"/>
    </source>
</evidence>
<evidence type="ECO:0000313" key="18">
    <source>
        <dbReference type="Proteomes" id="UP000298050"/>
    </source>
</evidence>
<dbReference type="Proteomes" id="UP000298050">
    <property type="component" value="Unassembled WGS sequence"/>
</dbReference>
<keyword evidence="9 14" id="KW-0472">Membrane</keyword>
<dbReference type="AlphaFoldDB" id="A0A4Z0M185"/>
<evidence type="ECO:0000256" key="10">
    <source>
        <dbReference type="ARBA" id="ARBA00023143"/>
    </source>
</evidence>
<evidence type="ECO:0000256" key="12">
    <source>
        <dbReference type="PIRNR" id="PIRNR004862"/>
    </source>
</evidence>
<comment type="subcellular location">
    <subcellularLocation>
        <location evidence="2 12">Bacterial flagellum basal body</location>
    </subcellularLocation>
    <subcellularLocation>
        <location evidence="3">Cell membrane</location>
        <topology evidence="3">Multi-pass membrane protein</topology>
    </subcellularLocation>
</comment>
<evidence type="ECO:0000256" key="6">
    <source>
        <dbReference type="ARBA" id="ARBA00022475"/>
    </source>
</evidence>
<feature type="transmembrane region" description="Helical" evidence="14">
    <location>
        <begin position="465"/>
        <end position="487"/>
    </location>
</feature>
<comment type="caution">
    <text evidence="17">The sequence shown here is derived from an EMBL/GenBank/DDBJ whole genome shotgun (WGS) entry which is preliminary data.</text>
</comment>
<proteinExistence type="inferred from homology"/>
<dbReference type="OrthoDB" id="8554211at2"/>
<dbReference type="EMBL" id="SRLE01000008">
    <property type="protein sequence ID" value="TGD73187.1"/>
    <property type="molecule type" value="Genomic_DNA"/>
</dbReference>
<dbReference type="GO" id="GO:0003774">
    <property type="term" value="F:cytoskeletal motor activity"/>
    <property type="evidence" value="ECO:0007669"/>
    <property type="project" value="InterPro"/>
</dbReference>
<evidence type="ECO:0000256" key="3">
    <source>
        <dbReference type="ARBA" id="ARBA00004651"/>
    </source>
</evidence>
<evidence type="ECO:0000259" key="16">
    <source>
        <dbReference type="Pfam" id="PF08345"/>
    </source>
</evidence>
<dbReference type="GO" id="GO:0009431">
    <property type="term" value="C:bacterial-type flagellum basal body, MS ring"/>
    <property type="evidence" value="ECO:0007669"/>
    <property type="project" value="InterPro"/>
</dbReference>
<comment type="similarity">
    <text evidence="4 12">Belongs to the FliF family.</text>
</comment>
<keyword evidence="8 14" id="KW-1133">Transmembrane helix</keyword>
<evidence type="ECO:0000256" key="5">
    <source>
        <dbReference type="ARBA" id="ARBA00017949"/>
    </source>
</evidence>
<organism evidence="17 18">
    <name type="scientific">Mangrovimicrobium sediminis</name>
    <dbReference type="NCBI Taxonomy" id="2562682"/>
    <lineage>
        <taxon>Bacteria</taxon>
        <taxon>Pseudomonadati</taxon>
        <taxon>Pseudomonadota</taxon>
        <taxon>Gammaproteobacteria</taxon>
        <taxon>Cellvibrionales</taxon>
        <taxon>Halieaceae</taxon>
        <taxon>Mangrovimicrobium</taxon>
    </lineage>
</organism>
<evidence type="ECO:0000256" key="13">
    <source>
        <dbReference type="SAM" id="MobiDB-lite"/>
    </source>
</evidence>
<keyword evidence="7 14" id="KW-0812">Transmembrane</keyword>
<keyword evidence="6" id="KW-1003">Cell membrane</keyword>
<keyword evidence="18" id="KW-1185">Reference proteome</keyword>
<dbReference type="InterPro" id="IPR013556">
    <property type="entry name" value="Flag_M-ring_C"/>
</dbReference>
<sequence>MQAQATPSAGQVALGNTEQTAVQPLSAERLSALIGPQSVLPLLLVAAAFVAITVVAILWATGPTYQVLYSNLSDADGGAIIAELDRRAVPYEFGAGGQTIMVPSEMVHSLRLQLAEQGLPKGGKVGFELLDNQAFGVSQFAEQVNFQRGLEGELARSVESLGPVSAARVHLAMAKPSVFVQQRVPSKASVVLNLFPGRTLSEGQVNAIIHMISSSVADLAAENVSVVDQRGELLSQPDTALAGLDGTQLKYTQKMEQSYQERVDNILAPLLGENNFRVQVSADVDFSAVEETSEAYAPNPEPGRAAVRSSQSSANFTGDEAVARGIPGALSNTAPNWAPSPIEQTTAEDDAAVAGEQLGNQTSLQRDSVFNFELDRNIRHVRHQMGGLRRLSVAVVVNNRPGVDDEGNPTSEAVPDEELQQITRLVQQAVGYSEQRGDRIEVINSPFTEVQPELIEPTPWWQQTFFINTATAAARYLLAAVLVLFAYRRLVKPVLRKFSSPPAPDRATTMAALSGDPAALAALGLDSAGDGGGSVGFKRVDKSASYQEQLDELRRIGRDDPRMIAMILRGWMKEDA</sequence>
<accession>A0A4Z0M185</accession>
<keyword evidence="17" id="KW-0969">Cilium</keyword>
<dbReference type="Pfam" id="PF08345">
    <property type="entry name" value="YscJ_FliF_C"/>
    <property type="match status" value="1"/>
</dbReference>
<name>A0A4Z0M185_9GAMM</name>
<evidence type="ECO:0000256" key="1">
    <source>
        <dbReference type="ARBA" id="ARBA00003820"/>
    </source>
</evidence>
<feature type="domain" description="Flagellar M-ring N-terminal" evidence="15">
    <location>
        <begin position="61"/>
        <end position="236"/>
    </location>
</feature>